<feature type="domain" description="T6SS immunity protein Tdi1 C-terminal" evidence="2">
    <location>
        <begin position="149"/>
        <end position="199"/>
    </location>
</feature>
<reference evidence="3 4" key="1">
    <citation type="submission" date="2018-02" db="EMBL/GenBank/DDBJ databases">
        <title>Whole genome sequencing of endophytic bacterium.</title>
        <authorList>
            <person name="Eedara R."/>
            <person name="Podile A.R."/>
        </authorList>
    </citation>
    <scope>NUCLEOTIDE SEQUENCE [LARGE SCALE GENOMIC DNA]</scope>
    <source>
        <strain evidence="3 4">RP1T</strain>
    </source>
</reference>
<name>A0A2S9QF94_9HYPH</name>
<evidence type="ECO:0000259" key="1">
    <source>
        <dbReference type="Pfam" id="PF08887"/>
    </source>
</evidence>
<evidence type="ECO:0000313" key="3">
    <source>
        <dbReference type="EMBL" id="PRH88013.1"/>
    </source>
</evidence>
<dbReference type="Proteomes" id="UP000237682">
    <property type="component" value="Unassembled WGS sequence"/>
</dbReference>
<dbReference type="Pfam" id="PF08906">
    <property type="entry name" value="T6SS_Tdi1_C"/>
    <property type="match status" value="1"/>
</dbReference>
<organism evidence="3 4">
    <name type="scientific">Labrys okinawensis</name>
    <dbReference type="NCBI Taxonomy" id="346911"/>
    <lineage>
        <taxon>Bacteria</taxon>
        <taxon>Pseudomonadati</taxon>
        <taxon>Pseudomonadota</taxon>
        <taxon>Alphaproteobacteria</taxon>
        <taxon>Hyphomicrobiales</taxon>
        <taxon>Xanthobacteraceae</taxon>
        <taxon>Labrys</taxon>
    </lineage>
</organism>
<dbReference type="OrthoDB" id="7985367at2"/>
<protein>
    <recommendedName>
        <fullName evidence="5">GAD-like domain protein</fullName>
    </recommendedName>
</protein>
<dbReference type="InterPro" id="IPR015002">
    <property type="entry name" value="T6SS_Tdi1_C"/>
</dbReference>
<gene>
    <name evidence="3" type="ORF">C5L14_08930</name>
</gene>
<comment type="caution">
    <text evidence="3">The sequence shown here is derived from an EMBL/GenBank/DDBJ whole genome shotgun (WGS) entry which is preliminary data.</text>
</comment>
<evidence type="ECO:0000313" key="4">
    <source>
        <dbReference type="Proteomes" id="UP000237682"/>
    </source>
</evidence>
<feature type="domain" description="GAD-related" evidence="1">
    <location>
        <begin position="6"/>
        <end position="105"/>
    </location>
</feature>
<dbReference type="InterPro" id="IPR014983">
    <property type="entry name" value="GAD-rel"/>
</dbReference>
<dbReference type="EMBL" id="PUEJ01000003">
    <property type="protein sequence ID" value="PRH88013.1"/>
    <property type="molecule type" value="Genomic_DNA"/>
</dbReference>
<dbReference type="AlphaFoldDB" id="A0A2S9QF94"/>
<accession>A0A2S9QF94</accession>
<evidence type="ECO:0008006" key="5">
    <source>
        <dbReference type="Google" id="ProtNLM"/>
    </source>
</evidence>
<dbReference type="Pfam" id="PF08887">
    <property type="entry name" value="GAD-like"/>
    <property type="match status" value="1"/>
</dbReference>
<dbReference type="RefSeq" id="WP_105861680.1">
    <property type="nucleotide sequence ID" value="NZ_PUEJ01000003.1"/>
</dbReference>
<proteinExistence type="predicted"/>
<sequence length="232" mass="26281">MSKSDMLSYLLDNFGSPEQATKVSDKEISKFVDKVPETILKFWRDHGRGSYLNGFFWFCDPALLQPILRTLFEGDPEYNAEDMTTVGYSAFGSLEVWDKTRRIIGIDFLTSTIYSPPDEYYLDLSTGERLDDNILVQTPMTSFINSDRDDFDEALATLGKLEPGEIYGYAPVLQLGGSQDVEHLHRTKIVEHLAMICGLSRFNLTRLTPPDPPAFPFGRLEVIRPVGPLTRQ</sequence>
<evidence type="ECO:0000259" key="2">
    <source>
        <dbReference type="Pfam" id="PF08906"/>
    </source>
</evidence>
<keyword evidence="4" id="KW-1185">Reference proteome</keyword>